<dbReference type="SUPFAM" id="SSF55608">
    <property type="entry name" value="Homing endonucleases"/>
    <property type="match status" value="1"/>
</dbReference>
<dbReference type="AlphaFoldDB" id="C7AZ02"/>
<geneLocation type="chloroplast" evidence="2"/>
<dbReference type="GO" id="GO:0004519">
    <property type="term" value="F:endonuclease activity"/>
    <property type="evidence" value="ECO:0007669"/>
    <property type="project" value="InterPro"/>
</dbReference>
<proteinExistence type="predicted"/>
<keyword evidence="2" id="KW-0934">Plastid</keyword>
<organism evidence="2">
    <name type="scientific">Trebouxia angustilobata</name>
    <dbReference type="NCBI Taxonomy" id="664442"/>
    <lineage>
        <taxon>Eukaryota</taxon>
        <taxon>Viridiplantae</taxon>
        <taxon>Chlorophyta</taxon>
        <taxon>core chlorophytes</taxon>
        <taxon>Trebouxiophyceae</taxon>
        <taxon>Trebouxiales</taxon>
        <taxon>Trebouxiaceae</taxon>
        <taxon>Trebouxia</taxon>
    </lineage>
</organism>
<sequence length="205" mass="23591">MSNKIITSRQYSIVVGLLLGDGYLYKDGRLQVEQSMNHQQYLEWLYYELLNLSVKLSLNIKRIHPKTGKDSFSCRFYTLKCFTTLEEIFYKNLNNEKKRTKVGPIQIEQFVDPVALAVWFMDDGGKAQNTRRAAYINATSFTSSERVLLQKAVQNVFGLKINIQKAGGNNQYNFYIPASSYEKFCEIVLPTVLLIPEMAYKLGNN</sequence>
<reference evidence="2" key="2">
    <citation type="submission" date="2009-02" db="EMBL/GenBank/DDBJ databases">
        <authorList>
            <person name="Del Campo E.M."/>
            <person name="Casano L.M."/>
            <person name="Gasulla F."/>
            <person name="Barreno E."/>
        </authorList>
    </citation>
    <scope>NUCLEOTIDE SEQUENCE</scope>
    <source>
        <strain evidence="2">SAG 2204</strain>
    </source>
</reference>
<protein>
    <recommendedName>
        <fullName evidence="1">Homing endonuclease LAGLIDADG domain-containing protein</fullName>
    </recommendedName>
</protein>
<keyword evidence="2" id="KW-0150">Chloroplast</keyword>
<feature type="domain" description="Homing endonuclease LAGLIDADG" evidence="1">
    <location>
        <begin position="12"/>
        <end position="184"/>
    </location>
</feature>
<evidence type="ECO:0000259" key="1">
    <source>
        <dbReference type="Pfam" id="PF03161"/>
    </source>
</evidence>
<evidence type="ECO:0000313" key="2">
    <source>
        <dbReference type="EMBL" id="ACU25389.1"/>
    </source>
</evidence>
<dbReference type="EMBL" id="FJ694755">
    <property type="protein sequence ID" value="ACU25389.1"/>
    <property type="molecule type" value="Genomic_DNA"/>
</dbReference>
<name>C7AZ02_9CHLO</name>
<dbReference type="Gene3D" id="3.10.28.10">
    <property type="entry name" value="Homing endonucleases"/>
    <property type="match status" value="2"/>
</dbReference>
<dbReference type="InterPro" id="IPR004860">
    <property type="entry name" value="LAGLIDADG_dom"/>
</dbReference>
<reference evidence="2" key="1">
    <citation type="journal article" date="2009" name="Int. Microbiol.">
        <title>Presence of multiple group I introns closely related to bacteria and fungi in plastid 23S rRNAs of lichen-forming Trebouxia.</title>
        <authorList>
            <person name="del Campo E.M."/>
            <person name="Casano L.M."/>
            <person name="Gasulla F."/>
            <person name="Barreno E."/>
        </authorList>
    </citation>
    <scope>NUCLEOTIDE SEQUENCE</scope>
    <source>
        <strain evidence="2">SAG 2204</strain>
    </source>
</reference>
<dbReference type="InterPro" id="IPR027434">
    <property type="entry name" value="Homing_endonucl"/>
</dbReference>
<accession>C7AZ02</accession>
<dbReference type="Pfam" id="PF03161">
    <property type="entry name" value="LAGLIDADG_2"/>
    <property type="match status" value="1"/>
</dbReference>